<organism evidence="2 3">
    <name type="scientific">Adineta ricciae</name>
    <name type="common">Rotifer</name>
    <dbReference type="NCBI Taxonomy" id="249248"/>
    <lineage>
        <taxon>Eukaryota</taxon>
        <taxon>Metazoa</taxon>
        <taxon>Spiralia</taxon>
        <taxon>Gnathifera</taxon>
        <taxon>Rotifera</taxon>
        <taxon>Eurotatoria</taxon>
        <taxon>Bdelloidea</taxon>
        <taxon>Adinetida</taxon>
        <taxon>Adinetidae</taxon>
        <taxon>Adineta</taxon>
    </lineage>
</organism>
<keyword evidence="1" id="KW-0732">Signal</keyword>
<reference evidence="2" key="1">
    <citation type="submission" date="2021-02" db="EMBL/GenBank/DDBJ databases">
        <authorList>
            <person name="Nowell W R."/>
        </authorList>
    </citation>
    <scope>NUCLEOTIDE SEQUENCE</scope>
</reference>
<feature type="chain" id="PRO_5032718998" evidence="1">
    <location>
        <begin position="25"/>
        <end position="144"/>
    </location>
</feature>
<evidence type="ECO:0000313" key="3">
    <source>
        <dbReference type="Proteomes" id="UP000663828"/>
    </source>
</evidence>
<dbReference type="EMBL" id="CAJNOR010006295">
    <property type="protein sequence ID" value="CAF1591289.1"/>
    <property type="molecule type" value="Genomic_DNA"/>
</dbReference>
<protein>
    <submittedName>
        <fullName evidence="2">Uncharacterized protein</fullName>
    </submittedName>
</protein>
<keyword evidence="3" id="KW-1185">Reference proteome</keyword>
<evidence type="ECO:0000256" key="1">
    <source>
        <dbReference type="SAM" id="SignalP"/>
    </source>
</evidence>
<comment type="caution">
    <text evidence="2">The sequence shown here is derived from an EMBL/GenBank/DDBJ whole genome shotgun (WGS) entry which is preliminary data.</text>
</comment>
<sequence length="144" mass="16187">MDTWYWKCWTTLMLLIGTFHVVQSSSATFKISAVGQNLIGNDENGDIPAYSLQLPIDQQVTLVAQGIVMPRGKEPQASEPDVGTWLFDDSVFQLLPHDRNQFNATQISITLKPVRSVAIETRVRFVGNILGYDRKYDVLINTSN</sequence>
<gene>
    <name evidence="2" type="ORF">XAT740_LOCUS46602</name>
</gene>
<accession>A0A815ZZ02</accession>
<evidence type="ECO:0000313" key="2">
    <source>
        <dbReference type="EMBL" id="CAF1591289.1"/>
    </source>
</evidence>
<feature type="signal peptide" evidence="1">
    <location>
        <begin position="1"/>
        <end position="24"/>
    </location>
</feature>
<proteinExistence type="predicted"/>
<name>A0A815ZZ02_ADIRI</name>
<dbReference type="Proteomes" id="UP000663828">
    <property type="component" value="Unassembled WGS sequence"/>
</dbReference>
<dbReference type="AlphaFoldDB" id="A0A815ZZ02"/>